<dbReference type="Gene3D" id="1.10.10.10">
    <property type="entry name" value="Winged helix-like DNA-binding domain superfamily/Winged helix DNA-binding domain"/>
    <property type="match status" value="1"/>
</dbReference>
<evidence type="ECO:0000259" key="5">
    <source>
        <dbReference type="PROSITE" id="PS50931"/>
    </source>
</evidence>
<dbReference type="PANTHER" id="PTHR30537:SF5">
    <property type="entry name" value="HTH-TYPE TRANSCRIPTIONAL ACTIVATOR TTDR-RELATED"/>
    <property type="match status" value="1"/>
</dbReference>
<keyword evidence="2" id="KW-0805">Transcription regulation</keyword>
<dbReference type="Gene3D" id="3.40.190.290">
    <property type="match status" value="1"/>
</dbReference>
<gene>
    <name evidence="6" type="ORF">C0Z18_08135</name>
</gene>
<dbReference type="InterPro" id="IPR005119">
    <property type="entry name" value="LysR_subst-bd"/>
</dbReference>
<dbReference type="FunFam" id="1.10.10.10:FF:000001">
    <property type="entry name" value="LysR family transcriptional regulator"/>
    <property type="match status" value="1"/>
</dbReference>
<dbReference type="InterPro" id="IPR000847">
    <property type="entry name" value="LysR_HTH_N"/>
</dbReference>
<organism evidence="6 7">
    <name type="scientific">Trinickia dabaoshanensis</name>
    <dbReference type="NCBI Taxonomy" id="564714"/>
    <lineage>
        <taxon>Bacteria</taxon>
        <taxon>Pseudomonadati</taxon>
        <taxon>Pseudomonadota</taxon>
        <taxon>Betaproteobacteria</taxon>
        <taxon>Burkholderiales</taxon>
        <taxon>Burkholderiaceae</taxon>
        <taxon>Trinickia</taxon>
    </lineage>
</organism>
<comment type="similarity">
    <text evidence="1">Belongs to the LysR transcriptional regulatory family.</text>
</comment>
<dbReference type="InterPro" id="IPR036388">
    <property type="entry name" value="WH-like_DNA-bd_sf"/>
</dbReference>
<keyword evidence="7" id="KW-1185">Reference proteome</keyword>
<evidence type="ECO:0000256" key="3">
    <source>
        <dbReference type="ARBA" id="ARBA00023125"/>
    </source>
</evidence>
<evidence type="ECO:0000256" key="2">
    <source>
        <dbReference type="ARBA" id="ARBA00023015"/>
    </source>
</evidence>
<dbReference type="InterPro" id="IPR058163">
    <property type="entry name" value="LysR-type_TF_proteobact-type"/>
</dbReference>
<proteinExistence type="inferred from homology"/>
<evidence type="ECO:0000313" key="6">
    <source>
        <dbReference type="EMBL" id="PMS21151.1"/>
    </source>
</evidence>
<comment type="caution">
    <text evidence="6">The sequence shown here is derived from an EMBL/GenBank/DDBJ whole genome shotgun (WGS) entry which is preliminary data.</text>
</comment>
<evidence type="ECO:0000313" key="7">
    <source>
        <dbReference type="Proteomes" id="UP000235616"/>
    </source>
</evidence>
<sequence length="308" mass="33913">MSMDLLFAMRVFQRVASTRSFTDTGELMGVATSSVSRHVDALETHLGVKLLTRSTRRLSLTETGRAYKEQVDALLADLDAMHENIAAHGAEPRGKLKVSAPRVFGKRLLAPLVPAFLKAYPKMTLEISLTDEYVDLVETDTDLAIRIGALGDSSLVSRALGRYRRVLCCHPSYLEGREPPAMPQDLAAHNCLRYRRSGERVVWSFGQLEHGERGETFDFLPQGDLAANDIEVLLSAALAGAGIAQLPNWLVRDALAEGQLVQLLPCHPIASSLQAAGIHFVYALNRRKSRKVHAFMEFVADRTAPLLV</sequence>
<dbReference type="Pfam" id="PF00126">
    <property type="entry name" value="HTH_1"/>
    <property type="match status" value="1"/>
</dbReference>
<dbReference type="GO" id="GO:0003700">
    <property type="term" value="F:DNA-binding transcription factor activity"/>
    <property type="evidence" value="ECO:0007669"/>
    <property type="project" value="InterPro"/>
</dbReference>
<protein>
    <submittedName>
        <fullName evidence="6">LysR family transcriptional regulator</fullName>
    </submittedName>
</protein>
<name>A0A2N7VVG9_9BURK</name>
<dbReference type="EMBL" id="PNYA01000006">
    <property type="protein sequence ID" value="PMS21151.1"/>
    <property type="molecule type" value="Genomic_DNA"/>
</dbReference>
<dbReference type="PANTHER" id="PTHR30537">
    <property type="entry name" value="HTH-TYPE TRANSCRIPTIONAL REGULATOR"/>
    <property type="match status" value="1"/>
</dbReference>
<dbReference type="PROSITE" id="PS50931">
    <property type="entry name" value="HTH_LYSR"/>
    <property type="match status" value="1"/>
</dbReference>
<evidence type="ECO:0000256" key="1">
    <source>
        <dbReference type="ARBA" id="ARBA00009437"/>
    </source>
</evidence>
<dbReference type="InterPro" id="IPR036390">
    <property type="entry name" value="WH_DNA-bd_sf"/>
</dbReference>
<dbReference type="FunFam" id="3.40.190.290:FF:000001">
    <property type="entry name" value="Transcriptional regulator, LysR family"/>
    <property type="match status" value="1"/>
</dbReference>
<dbReference type="GO" id="GO:0043565">
    <property type="term" value="F:sequence-specific DNA binding"/>
    <property type="evidence" value="ECO:0007669"/>
    <property type="project" value="TreeGrafter"/>
</dbReference>
<dbReference type="SUPFAM" id="SSF53850">
    <property type="entry name" value="Periplasmic binding protein-like II"/>
    <property type="match status" value="1"/>
</dbReference>
<dbReference type="CDD" id="cd08422">
    <property type="entry name" value="PBP2_CrgA_like"/>
    <property type="match status" value="1"/>
</dbReference>
<dbReference type="GO" id="GO:0006351">
    <property type="term" value="P:DNA-templated transcription"/>
    <property type="evidence" value="ECO:0007669"/>
    <property type="project" value="TreeGrafter"/>
</dbReference>
<feature type="domain" description="HTH lysR-type" evidence="5">
    <location>
        <begin position="1"/>
        <end position="61"/>
    </location>
</feature>
<accession>A0A2N7VVG9</accession>
<reference evidence="6 7" key="1">
    <citation type="submission" date="2018-01" db="EMBL/GenBank/DDBJ databases">
        <title>Whole genome analyses suggest that Burkholderia sensu lato contains two further novel genera in the rhizoxinica-symbiotica group Mycetohabitans gen. nov., and Trinickia gen. nov.: implications for the evolution of diazotrophy and nodulation in the Burkholderiaceae.</title>
        <authorList>
            <person name="Estrada-de los Santos P."/>
            <person name="Palmer M."/>
            <person name="Chavez-Ramirez B."/>
            <person name="Beukes C."/>
            <person name="Steenkamp E.T."/>
            <person name="Hirsch A.M."/>
            <person name="Manyaka P."/>
            <person name="Maluk M."/>
            <person name="Lafos M."/>
            <person name="Crook M."/>
            <person name="Gross E."/>
            <person name="Simon M.F."/>
            <person name="Bueno dos Reis Junior F."/>
            <person name="Poole P.S."/>
            <person name="Venter S.N."/>
            <person name="James E.K."/>
        </authorList>
    </citation>
    <scope>NUCLEOTIDE SEQUENCE [LARGE SCALE GENOMIC DNA]</scope>
    <source>
        <strain evidence="6 7">GIMN1.004</strain>
    </source>
</reference>
<evidence type="ECO:0000256" key="4">
    <source>
        <dbReference type="ARBA" id="ARBA00023163"/>
    </source>
</evidence>
<dbReference type="Proteomes" id="UP000235616">
    <property type="component" value="Unassembled WGS sequence"/>
</dbReference>
<dbReference type="SUPFAM" id="SSF46785">
    <property type="entry name" value="Winged helix' DNA-binding domain"/>
    <property type="match status" value="1"/>
</dbReference>
<keyword evidence="4" id="KW-0804">Transcription</keyword>
<dbReference type="AlphaFoldDB" id="A0A2N7VVG9"/>
<keyword evidence="3" id="KW-0238">DNA-binding</keyword>
<dbReference type="Pfam" id="PF03466">
    <property type="entry name" value="LysR_substrate"/>
    <property type="match status" value="1"/>
</dbReference>